<keyword evidence="4" id="KW-1003">Cell membrane</keyword>
<dbReference type="InterPro" id="IPR036259">
    <property type="entry name" value="MFS_trans_sf"/>
</dbReference>
<dbReference type="InterPro" id="IPR020846">
    <property type="entry name" value="MFS_dom"/>
</dbReference>
<evidence type="ECO:0000256" key="7">
    <source>
        <dbReference type="ARBA" id="ARBA00023136"/>
    </source>
</evidence>
<dbReference type="GO" id="GO:0005886">
    <property type="term" value="C:plasma membrane"/>
    <property type="evidence" value="ECO:0007669"/>
    <property type="project" value="UniProtKB-SubCell"/>
</dbReference>
<dbReference type="Proteomes" id="UP000234881">
    <property type="component" value="Unassembled WGS sequence"/>
</dbReference>
<keyword evidence="8" id="KW-0997">Cell inner membrane</keyword>
<feature type="transmembrane region" description="Helical" evidence="8">
    <location>
        <begin position="249"/>
        <end position="268"/>
    </location>
</feature>
<evidence type="ECO:0000256" key="1">
    <source>
        <dbReference type="ARBA" id="ARBA00004651"/>
    </source>
</evidence>
<dbReference type="NCBIfam" id="TIGR00710">
    <property type="entry name" value="efflux_Bcr_CflA"/>
    <property type="match status" value="1"/>
</dbReference>
<dbReference type="AlphaFoldDB" id="A0A2N5XM30"/>
<proteinExistence type="inferred from homology"/>
<evidence type="ECO:0000313" key="11">
    <source>
        <dbReference type="Proteomes" id="UP000234881"/>
    </source>
</evidence>
<dbReference type="Pfam" id="PF07690">
    <property type="entry name" value="MFS_1"/>
    <property type="match status" value="1"/>
</dbReference>
<evidence type="ECO:0000256" key="3">
    <source>
        <dbReference type="ARBA" id="ARBA00022448"/>
    </source>
</evidence>
<dbReference type="PANTHER" id="PTHR23502">
    <property type="entry name" value="MAJOR FACILITATOR SUPERFAMILY"/>
    <property type="match status" value="1"/>
</dbReference>
<dbReference type="RefSeq" id="WP_101535281.1">
    <property type="nucleotide sequence ID" value="NZ_PKUQ01000047.1"/>
</dbReference>
<reference evidence="10 11" key="1">
    <citation type="submission" date="2018-01" db="EMBL/GenBank/DDBJ databases">
        <title>The draft genome sequence of Cohaesibacter sp. H1304.</title>
        <authorList>
            <person name="Wang N.-N."/>
            <person name="Du Z.-J."/>
        </authorList>
    </citation>
    <scope>NUCLEOTIDE SEQUENCE [LARGE SCALE GENOMIC DNA]</scope>
    <source>
        <strain evidence="10 11">H1304</strain>
    </source>
</reference>
<evidence type="ECO:0000259" key="9">
    <source>
        <dbReference type="PROSITE" id="PS50850"/>
    </source>
</evidence>
<feature type="transmembrane region" description="Helical" evidence="8">
    <location>
        <begin position="137"/>
        <end position="159"/>
    </location>
</feature>
<dbReference type="InterPro" id="IPR004812">
    <property type="entry name" value="Efflux_drug-R_Bcr/CmlA"/>
</dbReference>
<keyword evidence="11" id="KW-1185">Reference proteome</keyword>
<feature type="transmembrane region" description="Helical" evidence="8">
    <location>
        <begin position="365"/>
        <end position="387"/>
    </location>
</feature>
<protein>
    <recommendedName>
        <fullName evidence="8">Bcr/CflA family efflux transporter</fullName>
    </recommendedName>
</protein>
<sequence length="403" mass="43616">MKIAQPSLGKRGTAFLLIALGAFPPLTIDLYLPALPQMTKTFATSQGMVNLTLAAYMIAFSIGILFWGPLSERTGRKPILFMTLSLYIAASLLCALAFQIEYLIGFRILQGFAGGGVAVVGTTIVKDLFDRREREQVMAVIMSLGIIAPMVAPVLGAFLLKIASWHMMFVALAVFASFVFVLVIFYQETLEERSTGPLYKSWLRLGVVVLNPRFAYLLLIFSAAPMCLMSFLGIAAYVYVDGFGMSEQAFSFIFAFNAACATIGPILYLRLSRRIKVETIIQGCFGVIVLAGIAMLLVGSVSPWLFAAVAALNTVAVIVLRVPGANLLLEQQTFDTGSAAALIQFSGTIMGALGIQIVSSRSDNLIQSYGVLLVVVGAICAMLWFLVRNKPFVAEKVTKPLEV</sequence>
<accession>A0A2N5XM30</accession>
<comment type="caution">
    <text evidence="10">The sequence shown here is derived from an EMBL/GenBank/DDBJ whole genome shotgun (WGS) entry which is preliminary data.</text>
</comment>
<dbReference type="GO" id="GO:0042910">
    <property type="term" value="F:xenobiotic transmembrane transporter activity"/>
    <property type="evidence" value="ECO:0007669"/>
    <property type="project" value="InterPro"/>
</dbReference>
<dbReference type="PANTHER" id="PTHR23502:SF132">
    <property type="entry name" value="POLYAMINE TRANSPORTER 2-RELATED"/>
    <property type="match status" value="1"/>
</dbReference>
<feature type="transmembrane region" description="Helical" evidence="8">
    <location>
        <begin position="79"/>
        <end position="98"/>
    </location>
</feature>
<dbReference type="GO" id="GO:1990961">
    <property type="term" value="P:xenobiotic detoxification by transmembrane export across the plasma membrane"/>
    <property type="evidence" value="ECO:0007669"/>
    <property type="project" value="InterPro"/>
</dbReference>
<evidence type="ECO:0000256" key="6">
    <source>
        <dbReference type="ARBA" id="ARBA00022989"/>
    </source>
</evidence>
<dbReference type="Gene3D" id="1.20.1720.10">
    <property type="entry name" value="Multidrug resistance protein D"/>
    <property type="match status" value="1"/>
</dbReference>
<keyword evidence="7 8" id="KW-0472">Membrane</keyword>
<dbReference type="InterPro" id="IPR011701">
    <property type="entry name" value="MFS"/>
</dbReference>
<name>A0A2N5XM30_9HYPH</name>
<dbReference type="SUPFAM" id="SSF103473">
    <property type="entry name" value="MFS general substrate transporter"/>
    <property type="match status" value="1"/>
</dbReference>
<keyword evidence="3 8" id="KW-0813">Transport</keyword>
<feature type="transmembrane region" description="Helical" evidence="8">
    <location>
        <begin position="304"/>
        <end position="329"/>
    </location>
</feature>
<feature type="domain" description="Major facilitator superfamily (MFS) profile" evidence="9">
    <location>
        <begin position="13"/>
        <end position="394"/>
    </location>
</feature>
<feature type="transmembrane region" description="Helical" evidence="8">
    <location>
        <begin position="47"/>
        <end position="67"/>
    </location>
</feature>
<dbReference type="OrthoDB" id="9800416at2"/>
<evidence type="ECO:0000256" key="5">
    <source>
        <dbReference type="ARBA" id="ARBA00022692"/>
    </source>
</evidence>
<gene>
    <name evidence="10" type="ORF">C0081_18165</name>
</gene>
<feature type="transmembrane region" description="Helical" evidence="8">
    <location>
        <begin position="104"/>
        <end position="125"/>
    </location>
</feature>
<dbReference type="PROSITE" id="PS50850">
    <property type="entry name" value="MFS"/>
    <property type="match status" value="1"/>
</dbReference>
<feature type="transmembrane region" description="Helical" evidence="8">
    <location>
        <begin position="214"/>
        <end position="237"/>
    </location>
</feature>
<organism evidence="10 11">
    <name type="scientific">Cohaesibacter celericrescens</name>
    <dbReference type="NCBI Taxonomy" id="2067669"/>
    <lineage>
        <taxon>Bacteria</taxon>
        <taxon>Pseudomonadati</taxon>
        <taxon>Pseudomonadota</taxon>
        <taxon>Alphaproteobacteria</taxon>
        <taxon>Hyphomicrobiales</taxon>
        <taxon>Cohaesibacteraceae</taxon>
    </lineage>
</organism>
<keyword evidence="5 8" id="KW-0812">Transmembrane</keyword>
<evidence type="ECO:0000313" key="10">
    <source>
        <dbReference type="EMBL" id="PLW75579.1"/>
    </source>
</evidence>
<feature type="transmembrane region" description="Helical" evidence="8">
    <location>
        <begin position="280"/>
        <end position="298"/>
    </location>
</feature>
<dbReference type="EMBL" id="PKUQ01000047">
    <property type="protein sequence ID" value="PLW75579.1"/>
    <property type="molecule type" value="Genomic_DNA"/>
</dbReference>
<feature type="transmembrane region" description="Helical" evidence="8">
    <location>
        <begin position="341"/>
        <end position="359"/>
    </location>
</feature>
<feature type="transmembrane region" description="Helical" evidence="8">
    <location>
        <begin position="165"/>
        <end position="186"/>
    </location>
</feature>
<evidence type="ECO:0000256" key="2">
    <source>
        <dbReference type="ARBA" id="ARBA00006236"/>
    </source>
</evidence>
<evidence type="ECO:0000256" key="4">
    <source>
        <dbReference type="ARBA" id="ARBA00022475"/>
    </source>
</evidence>
<comment type="subcellular location">
    <subcellularLocation>
        <location evidence="8">Cell inner membrane</location>
        <topology evidence="8">Multi-pass membrane protein</topology>
    </subcellularLocation>
    <subcellularLocation>
        <location evidence="1">Cell membrane</location>
        <topology evidence="1">Multi-pass membrane protein</topology>
    </subcellularLocation>
</comment>
<feature type="transmembrane region" description="Helical" evidence="8">
    <location>
        <begin position="12"/>
        <end position="35"/>
    </location>
</feature>
<comment type="similarity">
    <text evidence="2 8">Belongs to the major facilitator superfamily. Bcr/CmlA family.</text>
</comment>
<keyword evidence="6 8" id="KW-1133">Transmembrane helix</keyword>
<evidence type="ECO:0000256" key="8">
    <source>
        <dbReference type="RuleBase" id="RU365088"/>
    </source>
</evidence>